<organism evidence="3 4">
    <name type="scientific">Fructobacillus tropaeoli</name>
    <dbReference type="NCBI Taxonomy" id="709323"/>
    <lineage>
        <taxon>Bacteria</taxon>
        <taxon>Bacillati</taxon>
        <taxon>Bacillota</taxon>
        <taxon>Bacilli</taxon>
        <taxon>Lactobacillales</taxon>
        <taxon>Lactobacillaceae</taxon>
        <taxon>Fructobacillus</taxon>
    </lineage>
</organism>
<dbReference type="PANTHER" id="PTHR35841">
    <property type="entry name" value="PHOSPHONATES-BINDING PERIPLASMIC PROTEIN"/>
    <property type="match status" value="1"/>
</dbReference>
<sequence length="320" mass="34646">MQNSATKKIIAAIAVLVVVVGGFFAFTGSKHSSSSTDSSSSSKKMSLKELNIQFVPSSQADTILAKAKPLESLLSKQLGIPVHVSISTDYNTVIEAMGSKKVDMGFLPPDGYVTAHKQYGAKVILQSTRLGMKDDNTGATTDKLVNSYKSMVLVKADSPIKSINDLKGKKIAVQGATSSAGYIYPTVELYKKGVNVVKDSTLVQVKGHDQGVMSVLNGDTDAAFIFDDARNVVKKDQPDVFKNTRVLYYTKGIPNDTITLRKDISSSDSDKIKAAIVAVSKTDEGKKVFNDVYSWAGVTDSKDSNFDEIRNYDQTMNKIK</sequence>
<protein>
    <submittedName>
        <fullName evidence="3">Periplasmic component (PhnD)</fullName>
    </submittedName>
</protein>
<dbReference type="PANTHER" id="PTHR35841:SF1">
    <property type="entry name" value="PHOSPHONATES-BINDING PERIPLASMIC PROTEIN"/>
    <property type="match status" value="1"/>
</dbReference>
<dbReference type="Gene3D" id="3.40.190.10">
    <property type="entry name" value="Periplasmic binding protein-like II"/>
    <property type="match status" value="2"/>
</dbReference>
<dbReference type="RefSeq" id="WP_168778794.1">
    <property type="nucleotide sequence ID" value="NZ_CAUZLQ010000006.1"/>
</dbReference>
<proteinExistence type="inferred from homology"/>
<accession>A0ABM9MUD6</accession>
<evidence type="ECO:0000313" key="4">
    <source>
        <dbReference type="Proteomes" id="UP001314262"/>
    </source>
</evidence>
<keyword evidence="4" id="KW-1185">Reference proteome</keyword>
<evidence type="ECO:0000256" key="1">
    <source>
        <dbReference type="ARBA" id="ARBA00007162"/>
    </source>
</evidence>
<keyword evidence="2" id="KW-0732">Signal</keyword>
<name>A0ABM9MUD6_9LACO</name>
<dbReference type="EMBL" id="CAUZLT010000003">
    <property type="protein sequence ID" value="CAK1240742.1"/>
    <property type="molecule type" value="Genomic_DNA"/>
</dbReference>
<dbReference type="Pfam" id="PF12974">
    <property type="entry name" value="Phosphonate-bd"/>
    <property type="match status" value="1"/>
</dbReference>
<dbReference type="SUPFAM" id="SSF53850">
    <property type="entry name" value="Periplasmic binding protein-like II"/>
    <property type="match status" value="1"/>
</dbReference>
<evidence type="ECO:0000256" key="2">
    <source>
        <dbReference type="ARBA" id="ARBA00022729"/>
    </source>
</evidence>
<comment type="similarity">
    <text evidence="1">Belongs to the phosphate/phosphite/phosphonate binding protein family.</text>
</comment>
<dbReference type="InterPro" id="IPR005770">
    <property type="entry name" value="PhnD"/>
</dbReference>
<gene>
    <name evidence="3" type="ORF">R53137_KAKDMLNK_00803</name>
</gene>
<dbReference type="CDD" id="cd01071">
    <property type="entry name" value="PBP2_PhnD_like"/>
    <property type="match status" value="1"/>
</dbReference>
<reference evidence="3 4" key="1">
    <citation type="submission" date="2023-10" db="EMBL/GenBank/DDBJ databases">
        <authorList>
            <person name="Botero Cardona J."/>
        </authorList>
    </citation>
    <scope>NUCLEOTIDE SEQUENCE [LARGE SCALE GENOMIC DNA]</scope>
    <source>
        <strain evidence="3 4">R-53137</strain>
    </source>
</reference>
<dbReference type="NCBIfam" id="TIGR01098">
    <property type="entry name" value="3A0109s03R"/>
    <property type="match status" value="1"/>
</dbReference>
<comment type="caution">
    <text evidence="3">The sequence shown here is derived from an EMBL/GenBank/DDBJ whole genome shotgun (WGS) entry which is preliminary data.</text>
</comment>
<evidence type="ECO:0000313" key="3">
    <source>
        <dbReference type="EMBL" id="CAK1240742.1"/>
    </source>
</evidence>
<dbReference type="Proteomes" id="UP001314262">
    <property type="component" value="Unassembled WGS sequence"/>
</dbReference>